<keyword evidence="1" id="KW-0677">Repeat</keyword>
<reference evidence="5 6" key="1">
    <citation type="submission" date="2018-11" db="EMBL/GenBank/DDBJ databases">
        <authorList>
            <consortium name="Pathogen Informatics"/>
        </authorList>
    </citation>
    <scope>NUCLEOTIDE SEQUENCE [LARGE SCALE GENOMIC DNA]</scope>
</reference>
<dbReference type="InterPro" id="IPR002110">
    <property type="entry name" value="Ankyrin_rpt"/>
</dbReference>
<keyword evidence="2 3" id="KW-0040">ANK repeat</keyword>
<evidence type="ECO:0000256" key="4">
    <source>
        <dbReference type="SAM" id="MobiDB-lite"/>
    </source>
</evidence>
<sequence length="1357" mass="151812">MNTLHMAVAHKQREIVELLLRSGYDPNLPASCHCKGNCTATGNIPLTSIIPRTYSMTPELCSICSQLRVVSIVDQTPLGVAVRAQSSELIALLIAYGADVNLGDEDGNTPLMLAVRESPLCWPCLHTLIFFGAQIEHKNMRGICPLDLAPELRKLQQTCVEELFKNACTGESEQSSKTTSGPVFRHWNRLQVDNDPVFDSVSWDQAWELLKKMANNPECLDSIVSSIAKLPAQMENSTPSVDRELLDEHMGGLLHKMIHEPVNNVSISVIVSLHNAITMQNREAGARYVCSPAHRWRQCCAHCTEILVARLLLFLTHSRRFRSRLSEKHQLRSLVALLEPTLEPQLLCLLLQSVALIALDPSTHATFIDVQIDDVLIQMLLPADDWYYTNHSTKFGHFVKYHAARILVYVGMGDRVGSRVNLFTITSCFETGSAANKQSTHPDEDDYICETCSTPRSMTTFSRSAMSVEGILLKVLAEVAELTKQANHLSTSEPITEESPSASSPPAFLGSEEEARETAQKIEERRTQIGCQVLISLEHLEAHLCKLGLMLDSVLLLRLLLHKLSWDLGLVTKKRVAVVDQVHKAITDPRAQSSCSLGNNMRCFGKSKSFDRREESKRDKNYLRVDQGSRSSKRVHIRRSSSVEIIRPKRPSSGSKDAKHRGRRRRLGTDTSSGSNRSKKTTSSSSSVQKHLPKYIQSLFRGRMGTDPCKTHSRRDSNESNTSGSDAVLEFTRKLQNYPLTRKETQRQMSRNSEHQEDAKARSVGYVYLPELEIQGASPPRSPGPLSGISFDDAPMMFDNRRPSSPQAIPGLPLIEIRRPSALSQFEFGYFVNSPELSSCEVSDCAPLLLMGSSTQVGSRKSSDGTSIASDNSGPFLFSFVLRKRASTIGTRIPIPRRALSRSSGDSLRVPDRESPLHFVSMTEMNPDFQCVRQLILNLLNVYTKRNKAVIGTIKECSDVLKQILNSPQHPNIKNWCAEILHAVGVQVAQEEPSTAENNEQINDEYLDTRGFFSCYRASFHIIVSFVSMPENSSRVRPSATHRHSRRVNPRIALLANCNDNNYYLNEEIPESHLQMTRSRSVLNRSVGLSIPRHQNSERPRATLASIPTEESDYDEDDFILLTVIQPRVREARIHHQDAMQISCLEQRKRPKLSKFPGMKHYGAARRGACESGASFSSSSHVLTDIESSGNESSSTSGESSMEVTELRRELLLQKSLKQNAHHHAASPFSSCRRQMPRGSISMDDAAFLLKSSLGIHRKSVSLCGCQTIPNVTRNRKLSKTIKMLCASEGFAVPRMSRPSIQLGSDEFAKVTRRFSKDQVRNVLFYPRGEIAIYRLSNERFFKPDEVADALKDIFKL</sequence>
<keyword evidence="6" id="KW-1185">Reference proteome</keyword>
<dbReference type="Proteomes" id="UP000050761">
    <property type="component" value="Unassembled WGS sequence"/>
</dbReference>
<dbReference type="PROSITE" id="PS50088">
    <property type="entry name" value="ANK_REPEAT"/>
    <property type="match status" value="3"/>
</dbReference>
<feature type="region of interest" description="Disordered" evidence="4">
    <location>
        <begin position="488"/>
        <end position="519"/>
    </location>
</feature>
<dbReference type="PANTHER" id="PTHR24198:SF165">
    <property type="entry name" value="ANKYRIN REPEAT-CONTAINING PROTEIN-RELATED"/>
    <property type="match status" value="1"/>
</dbReference>
<organism evidence="5">
    <name type="scientific">Heligmosomoides polygyrus</name>
    <name type="common">Parasitic roundworm</name>
    <dbReference type="NCBI Taxonomy" id="6339"/>
    <lineage>
        <taxon>Eukaryota</taxon>
        <taxon>Metazoa</taxon>
        <taxon>Ecdysozoa</taxon>
        <taxon>Nematoda</taxon>
        <taxon>Chromadorea</taxon>
        <taxon>Rhabditida</taxon>
        <taxon>Rhabditina</taxon>
        <taxon>Rhabditomorpha</taxon>
        <taxon>Strongyloidea</taxon>
        <taxon>Heligmosomidae</taxon>
        <taxon>Heligmosomoides</taxon>
    </lineage>
</organism>
<feature type="repeat" description="ANK" evidence="3">
    <location>
        <begin position="106"/>
        <end position="140"/>
    </location>
</feature>
<evidence type="ECO:0000256" key="3">
    <source>
        <dbReference type="PROSITE-ProRule" id="PRU00023"/>
    </source>
</evidence>
<feature type="compositionally biased region" description="Low complexity" evidence="4">
    <location>
        <begin position="1187"/>
        <end position="1204"/>
    </location>
</feature>
<evidence type="ECO:0000256" key="1">
    <source>
        <dbReference type="ARBA" id="ARBA00022737"/>
    </source>
</evidence>
<feature type="compositionally biased region" description="Basic and acidic residues" evidence="4">
    <location>
        <begin position="610"/>
        <end position="623"/>
    </location>
</feature>
<feature type="region of interest" description="Disordered" evidence="4">
    <location>
        <begin position="610"/>
        <end position="761"/>
    </location>
</feature>
<feature type="repeat" description="ANK" evidence="3">
    <location>
        <begin position="1"/>
        <end position="31"/>
    </location>
</feature>
<feature type="compositionally biased region" description="Low complexity" evidence="4">
    <location>
        <begin position="490"/>
        <end position="507"/>
    </location>
</feature>
<proteinExistence type="predicted"/>
<name>A0A3P8AGQ2_HELPZ</name>
<dbReference type="SMART" id="SM00248">
    <property type="entry name" value="ANK"/>
    <property type="match status" value="4"/>
</dbReference>
<dbReference type="PROSITE" id="PS50297">
    <property type="entry name" value="ANK_REP_REGION"/>
    <property type="match status" value="2"/>
</dbReference>
<evidence type="ECO:0000313" key="5">
    <source>
        <dbReference type="EMBL" id="VDO63568.1"/>
    </source>
</evidence>
<dbReference type="PANTHER" id="PTHR24198">
    <property type="entry name" value="ANKYRIN REPEAT AND PROTEIN KINASE DOMAIN-CONTAINING PROTEIN"/>
    <property type="match status" value="1"/>
</dbReference>
<feature type="compositionally biased region" description="Basic and acidic residues" evidence="4">
    <location>
        <begin position="741"/>
        <end position="761"/>
    </location>
</feature>
<evidence type="ECO:0000256" key="2">
    <source>
        <dbReference type="ARBA" id="ARBA00023043"/>
    </source>
</evidence>
<dbReference type="SUPFAM" id="SSF48403">
    <property type="entry name" value="Ankyrin repeat"/>
    <property type="match status" value="1"/>
</dbReference>
<protein>
    <submittedName>
        <fullName evidence="7">ANK_REP_REGION domain-containing protein</fullName>
    </submittedName>
</protein>
<dbReference type="Pfam" id="PF00023">
    <property type="entry name" value="Ank"/>
    <property type="match status" value="1"/>
</dbReference>
<reference evidence="7" key="2">
    <citation type="submission" date="2019-09" db="UniProtKB">
        <authorList>
            <consortium name="WormBaseParasite"/>
        </authorList>
    </citation>
    <scope>IDENTIFICATION</scope>
</reference>
<dbReference type="Pfam" id="PF12796">
    <property type="entry name" value="Ank_2"/>
    <property type="match status" value="1"/>
</dbReference>
<evidence type="ECO:0000313" key="7">
    <source>
        <dbReference type="WBParaSite" id="HPBE_0000515301-mRNA-1"/>
    </source>
</evidence>
<feature type="compositionally biased region" description="Low complexity" evidence="4">
    <location>
        <begin position="671"/>
        <end position="687"/>
    </location>
</feature>
<dbReference type="InterPro" id="IPR036770">
    <property type="entry name" value="Ankyrin_rpt-contain_sf"/>
</dbReference>
<dbReference type="EMBL" id="UZAH01025422">
    <property type="protein sequence ID" value="VDO63568.1"/>
    <property type="molecule type" value="Genomic_DNA"/>
</dbReference>
<accession>A0A3P8AGQ2</accession>
<feature type="region of interest" description="Disordered" evidence="4">
    <location>
        <begin position="1091"/>
        <end position="1110"/>
    </location>
</feature>
<dbReference type="OrthoDB" id="269822at2759"/>
<dbReference type="Gene3D" id="1.25.40.20">
    <property type="entry name" value="Ankyrin repeat-containing domain"/>
    <property type="match status" value="1"/>
</dbReference>
<feature type="region of interest" description="Disordered" evidence="4">
    <location>
        <begin position="1181"/>
        <end position="1205"/>
    </location>
</feature>
<feature type="repeat" description="ANK" evidence="3">
    <location>
        <begin position="73"/>
        <end position="105"/>
    </location>
</feature>
<gene>
    <name evidence="5" type="ORF">HPBE_LOCUS5154</name>
</gene>
<dbReference type="WBParaSite" id="HPBE_0000515301-mRNA-1">
    <property type="protein sequence ID" value="HPBE_0000515301-mRNA-1"/>
    <property type="gene ID" value="HPBE_0000515301"/>
</dbReference>
<evidence type="ECO:0000313" key="6">
    <source>
        <dbReference type="Proteomes" id="UP000050761"/>
    </source>
</evidence>